<dbReference type="InterPro" id="IPR013328">
    <property type="entry name" value="6PGD_dom2"/>
</dbReference>
<evidence type="ECO:0000313" key="7">
    <source>
        <dbReference type="EMBL" id="SET38246.1"/>
    </source>
</evidence>
<accession>A0A1I0DZP9</accession>
<proteinExistence type="inferred from homology"/>
<dbReference type="SUPFAM" id="SSF51735">
    <property type="entry name" value="NAD(P)-binding Rossmann-fold domains"/>
    <property type="match status" value="1"/>
</dbReference>
<dbReference type="GO" id="GO:0009026">
    <property type="term" value="F:tagaturonate reductase activity"/>
    <property type="evidence" value="ECO:0007669"/>
    <property type="project" value="UniProtKB-UniRule"/>
</dbReference>
<comment type="pathway">
    <text evidence="4">Carbohydrate metabolism; pentose and glucuronate interconversion.</text>
</comment>
<dbReference type="GO" id="GO:0008926">
    <property type="term" value="F:mannitol-1-phosphate 5-dehydrogenase activity"/>
    <property type="evidence" value="ECO:0007669"/>
    <property type="project" value="UniProtKB-EC"/>
</dbReference>
<reference evidence="7 8" key="1">
    <citation type="submission" date="2016-10" db="EMBL/GenBank/DDBJ databases">
        <authorList>
            <person name="de Groot N.N."/>
        </authorList>
    </citation>
    <scope>NUCLEOTIDE SEQUENCE [LARGE SCALE GENOMIC DNA]</scope>
    <source>
        <strain evidence="7 8">DSM 18979</strain>
    </source>
</reference>
<sequence length="480" mass="55410">MKKINECFEKKSYREKVLQFGEGNFMCAFVDWMIAEMNKAGYFNGSAVVIQPIEKGRVKILNEQDGLFTLYLNGIKNGEVISEHTIISSISRGINTYSDYNEFLKAAENPQLRFITSNTTEAGIVYEEKDRLEDRPQSSFPGKLTAFLYHRYQFFNGDMEKGFIFLPCELIDKNGEKLKETIVKLAKLWNLEEGFVEWINEANTFCNTLVDRIVPGYPKDKIEEITKELGYEDKLVVEGEQFHLWVIEGPQWVKDEFPADKAGLNVLFVDDLTPYRTRKVRILNGAHTAMVPVSYLYGKDTVKEAIDDPVVGKFIQDAIYDEIIPTLELSEKELQDFAQAVMDRFKNPFIKHYLMSISLNGMSKFKTRVLPSILQYQESNNSLPNRLVFSLAALIAFYRGERDGVRIDLKDDEDILELYQNLWASYDGTRQSLEQIVEAVLGYEKNWEMDLNKIDGLHQQVTDYLEMLLDKGMQEAVQTF</sequence>
<dbReference type="InterPro" id="IPR013131">
    <property type="entry name" value="Mannitol_DH_N"/>
</dbReference>
<gene>
    <name evidence="4" type="primary">uxaB</name>
    <name evidence="7" type="ORF">SAMN05660297_02239</name>
</gene>
<protein>
    <recommendedName>
        <fullName evidence="4">Altronate oxidoreductase</fullName>
        <ecNumber evidence="4">1.1.1.58</ecNumber>
    </recommendedName>
    <alternativeName>
        <fullName evidence="4">Tagaturonate dehydrogenase</fullName>
    </alternativeName>
    <alternativeName>
        <fullName evidence="4">Tagaturonate reductase</fullName>
    </alternativeName>
</protein>
<dbReference type="Gene3D" id="1.10.1040.10">
    <property type="entry name" value="N-(1-d-carboxylethyl)-l-norvaline Dehydrogenase, domain 2"/>
    <property type="match status" value="1"/>
</dbReference>
<name>A0A1I0DZP9_9FIRM</name>
<comment type="catalytic activity">
    <reaction evidence="4">
        <text>D-altronate + NAD(+) = keto-D-tagaturonate + NADH + H(+)</text>
        <dbReference type="Rhea" id="RHEA:17813"/>
        <dbReference type="ChEBI" id="CHEBI:15378"/>
        <dbReference type="ChEBI" id="CHEBI:17360"/>
        <dbReference type="ChEBI" id="CHEBI:17886"/>
        <dbReference type="ChEBI" id="CHEBI:57540"/>
        <dbReference type="ChEBI" id="CHEBI:57945"/>
        <dbReference type="EC" id="1.1.1.58"/>
    </reaction>
</comment>
<organism evidence="7 8">
    <name type="scientific">Natronincola peptidivorans</name>
    <dbReference type="NCBI Taxonomy" id="426128"/>
    <lineage>
        <taxon>Bacteria</taxon>
        <taxon>Bacillati</taxon>
        <taxon>Bacillota</taxon>
        <taxon>Clostridia</taxon>
        <taxon>Peptostreptococcales</taxon>
        <taxon>Natronincolaceae</taxon>
        <taxon>Natronincola</taxon>
    </lineage>
</organism>
<dbReference type="GO" id="GO:0019698">
    <property type="term" value="P:D-galacturonate catabolic process"/>
    <property type="evidence" value="ECO:0007669"/>
    <property type="project" value="TreeGrafter"/>
</dbReference>
<dbReference type="SUPFAM" id="SSF48179">
    <property type="entry name" value="6-phosphogluconate dehydrogenase C-terminal domain-like"/>
    <property type="match status" value="1"/>
</dbReference>
<evidence type="ECO:0000313" key="8">
    <source>
        <dbReference type="Proteomes" id="UP000199568"/>
    </source>
</evidence>
<dbReference type="PANTHER" id="PTHR30524:SF0">
    <property type="entry name" value="ALTRONATE OXIDOREDUCTASE-RELATED"/>
    <property type="match status" value="1"/>
</dbReference>
<keyword evidence="2 4" id="KW-0520">NAD</keyword>
<dbReference type="GO" id="GO:0005829">
    <property type="term" value="C:cytosol"/>
    <property type="evidence" value="ECO:0007669"/>
    <property type="project" value="TreeGrafter"/>
</dbReference>
<evidence type="ECO:0000256" key="1">
    <source>
        <dbReference type="ARBA" id="ARBA00023002"/>
    </source>
</evidence>
<dbReference type="InterPro" id="IPR036291">
    <property type="entry name" value="NAD(P)-bd_dom_sf"/>
</dbReference>
<evidence type="ECO:0000259" key="6">
    <source>
        <dbReference type="Pfam" id="PF08125"/>
    </source>
</evidence>
<dbReference type="NCBIfam" id="NF002969">
    <property type="entry name" value="PRK03643.1"/>
    <property type="match status" value="1"/>
</dbReference>
<dbReference type="AlphaFoldDB" id="A0A1I0DZP9"/>
<feature type="domain" description="Mannitol dehydrogenase C-terminal" evidence="6">
    <location>
        <begin position="271"/>
        <end position="468"/>
    </location>
</feature>
<dbReference type="PANTHER" id="PTHR30524">
    <property type="entry name" value="MANNITOL-1-PHOSPHATE 5-DEHYDROGENASE"/>
    <property type="match status" value="1"/>
</dbReference>
<evidence type="ECO:0000256" key="3">
    <source>
        <dbReference type="ARBA" id="ARBA00048615"/>
    </source>
</evidence>
<dbReference type="EMBL" id="FOHU01000009">
    <property type="protein sequence ID" value="SET38246.1"/>
    <property type="molecule type" value="Genomic_DNA"/>
</dbReference>
<dbReference type="GO" id="GO:0019592">
    <property type="term" value="P:mannitol catabolic process"/>
    <property type="evidence" value="ECO:0007669"/>
    <property type="project" value="TreeGrafter"/>
</dbReference>
<keyword evidence="8" id="KW-1185">Reference proteome</keyword>
<evidence type="ECO:0000256" key="4">
    <source>
        <dbReference type="HAMAP-Rule" id="MF_00670"/>
    </source>
</evidence>
<evidence type="ECO:0000259" key="5">
    <source>
        <dbReference type="Pfam" id="PF01232"/>
    </source>
</evidence>
<dbReference type="InterPro" id="IPR008927">
    <property type="entry name" value="6-PGluconate_DH-like_C_sf"/>
</dbReference>
<dbReference type="Pfam" id="PF08125">
    <property type="entry name" value="Mannitol_dh_C"/>
    <property type="match status" value="1"/>
</dbReference>
<dbReference type="Proteomes" id="UP000199568">
    <property type="component" value="Unassembled WGS sequence"/>
</dbReference>
<dbReference type="EC" id="1.1.1.58" evidence="4"/>
<dbReference type="InterPro" id="IPR023668">
    <property type="entry name" value="Altronate_OxRdtase"/>
</dbReference>
<evidence type="ECO:0000256" key="2">
    <source>
        <dbReference type="ARBA" id="ARBA00023027"/>
    </source>
</evidence>
<comment type="similarity">
    <text evidence="4">Belongs to the mannitol dehydrogenase family. UxaB subfamily.</text>
</comment>
<comment type="catalytic activity">
    <reaction evidence="3">
        <text>D-mannitol 1-phosphate + NAD(+) = beta-D-fructose 6-phosphate + NADH + H(+)</text>
        <dbReference type="Rhea" id="RHEA:19661"/>
        <dbReference type="ChEBI" id="CHEBI:15378"/>
        <dbReference type="ChEBI" id="CHEBI:57540"/>
        <dbReference type="ChEBI" id="CHEBI:57634"/>
        <dbReference type="ChEBI" id="CHEBI:57945"/>
        <dbReference type="ChEBI" id="CHEBI:61381"/>
        <dbReference type="EC" id="1.1.1.17"/>
    </reaction>
</comment>
<dbReference type="HAMAP" id="MF_00670">
    <property type="entry name" value="Altron_oxidoreduct"/>
    <property type="match status" value="1"/>
</dbReference>
<dbReference type="InterPro" id="IPR013118">
    <property type="entry name" value="Mannitol_DH_C"/>
</dbReference>
<comment type="caution">
    <text evidence="4">Lacks conserved residue(s) required for the propagation of feature annotation.</text>
</comment>
<feature type="domain" description="Mannitol dehydrogenase N-terminal" evidence="5">
    <location>
        <begin position="16"/>
        <end position="256"/>
    </location>
</feature>
<dbReference type="Gene3D" id="3.40.50.720">
    <property type="entry name" value="NAD(P)-binding Rossmann-like Domain"/>
    <property type="match status" value="1"/>
</dbReference>
<dbReference type="UniPathway" id="UPA00246"/>
<dbReference type="Pfam" id="PF01232">
    <property type="entry name" value="Mannitol_dh"/>
    <property type="match status" value="1"/>
</dbReference>
<dbReference type="RefSeq" id="WP_090443803.1">
    <property type="nucleotide sequence ID" value="NZ_FOHU01000009.1"/>
</dbReference>
<dbReference type="OrthoDB" id="9768714at2"/>
<dbReference type="STRING" id="426128.SAMN05660297_02239"/>
<keyword evidence="1 4" id="KW-0560">Oxidoreductase</keyword>